<evidence type="ECO:0000313" key="2">
    <source>
        <dbReference type="EMBL" id="KYK57362.1"/>
    </source>
</evidence>
<comment type="caution">
    <text evidence="2">The sequence shown here is derived from an EMBL/GenBank/DDBJ whole genome shotgun (WGS) entry which is preliminary data.</text>
</comment>
<dbReference type="AlphaFoldDB" id="A0A151GK26"/>
<evidence type="ECO:0000313" key="3">
    <source>
        <dbReference type="Proteomes" id="UP000076580"/>
    </source>
</evidence>
<organism evidence="2 3">
    <name type="scientific">Drechmeria coniospora</name>
    <name type="common">Nematophagous fungus</name>
    <name type="synonym">Meria coniospora</name>
    <dbReference type="NCBI Taxonomy" id="98403"/>
    <lineage>
        <taxon>Eukaryota</taxon>
        <taxon>Fungi</taxon>
        <taxon>Dikarya</taxon>
        <taxon>Ascomycota</taxon>
        <taxon>Pezizomycotina</taxon>
        <taxon>Sordariomycetes</taxon>
        <taxon>Hypocreomycetidae</taxon>
        <taxon>Hypocreales</taxon>
        <taxon>Ophiocordycipitaceae</taxon>
        <taxon>Drechmeria</taxon>
    </lineage>
</organism>
<proteinExistence type="predicted"/>
<feature type="signal peptide" evidence="1">
    <location>
        <begin position="1"/>
        <end position="21"/>
    </location>
</feature>
<dbReference type="RefSeq" id="XP_040656714.1">
    <property type="nucleotide sequence ID" value="XM_040801681.1"/>
</dbReference>
<keyword evidence="3" id="KW-1185">Reference proteome</keyword>
<evidence type="ECO:0000256" key="1">
    <source>
        <dbReference type="SAM" id="SignalP"/>
    </source>
</evidence>
<name>A0A151GK26_DRECN</name>
<protein>
    <submittedName>
        <fullName evidence="2">Uncharacterized protein</fullName>
    </submittedName>
</protein>
<sequence length="387" mass="41487">MGHSLLLWAASLLTAAPAVFGAALPTADGRVSRQADGRPGSPPQIITGLYFPAKIAIHDAQGNPSWSWGSDDYDGQQVPSRLKGCLKASGVLPDAKWANGGRSILAIVGSAAVMINHHPENPSTDKQITFGMCLDSAPFANTHSLELVTPQRLAIATTSDSSVGNVRIVDPTVGAQNPDPPLLQGLDGMTACHSLVWDDEAGLLWAVGNDQPPLGTTPSRSILNSYAFDRRSGAFDSAPAGTYVIGPPQMLSQEWPGPKETWWDGSHHATPVPNKRQLFISTDLDVHLFDMGTKTFRHGDEVLKTVPSLRAFQPGPTHRDRLPRGDIKSASFDGKGNALFTQADWGDVLTRSVHRLGRRGAAQAVALSQQLYRSRWFAPAAGWRTSA</sequence>
<feature type="chain" id="PRO_5007580657" evidence="1">
    <location>
        <begin position="22"/>
        <end position="387"/>
    </location>
</feature>
<dbReference type="EMBL" id="LAYC01000002">
    <property type="protein sequence ID" value="KYK57362.1"/>
    <property type="molecule type" value="Genomic_DNA"/>
</dbReference>
<dbReference type="InterPro" id="IPR011041">
    <property type="entry name" value="Quinoprot_gluc/sorb_DH_b-prop"/>
</dbReference>
<dbReference type="Proteomes" id="UP000076580">
    <property type="component" value="Chromosome 02"/>
</dbReference>
<reference evidence="2 3" key="1">
    <citation type="journal article" date="2016" name="Sci. Rep.">
        <title>Insights into Adaptations to a Near-Obligate Nematode Endoparasitic Lifestyle from the Finished Genome of Drechmeria coniospora.</title>
        <authorList>
            <person name="Zhang L."/>
            <person name="Zhou Z."/>
            <person name="Guo Q."/>
            <person name="Fokkens L."/>
            <person name="Miskei M."/>
            <person name="Pocsi I."/>
            <person name="Zhang W."/>
            <person name="Chen M."/>
            <person name="Wang L."/>
            <person name="Sun Y."/>
            <person name="Donzelli B.G."/>
            <person name="Gibson D.M."/>
            <person name="Nelson D.R."/>
            <person name="Luo J.G."/>
            <person name="Rep M."/>
            <person name="Liu H."/>
            <person name="Yang S."/>
            <person name="Wang J."/>
            <person name="Krasnoff S.B."/>
            <person name="Xu Y."/>
            <person name="Molnar I."/>
            <person name="Lin M."/>
        </authorList>
    </citation>
    <scope>NUCLEOTIDE SEQUENCE [LARGE SCALE GENOMIC DNA]</scope>
    <source>
        <strain evidence="2 3">ARSEF 6962</strain>
    </source>
</reference>
<gene>
    <name evidence="2" type="ORF">DCS_04371</name>
</gene>
<accession>A0A151GK26</accession>
<keyword evidence="1" id="KW-0732">Signal</keyword>
<dbReference type="STRING" id="98403.A0A151GK26"/>
<dbReference type="GeneID" id="63717014"/>
<dbReference type="SUPFAM" id="SSF50952">
    <property type="entry name" value="Soluble quinoprotein glucose dehydrogenase"/>
    <property type="match status" value="1"/>
</dbReference>
<dbReference type="OrthoDB" id="4449395at2759"/>
<dbReference type="InParanoid" id="A0A151GK26"/>